<organism evidence="6">
    <name type="scientific">Bosea sp. NBC_00436</name>
    <dbReference type="NCBI Taxonomy" id="2969620"/>
    <lineage>
        <taxon>Bacteria</taxon>
        <taxon>Pseudomonadati</taxon>
        <taxon>Pseudomonadota</taxon>
        <taxon>Alphaproteobacteria</taxon>
        <taxon>Hyphomicrobiales</taxon>
        <taxon>Boseaceae</taxon>
        <taxon>Bosea</taxon>
    </lineage>
</organism>
<keyword evidence="2" id="KW-0233">DNA recombination</keyword>
<dbReference type="InterPro" id="IPR025827">
    <property type="entry name" value="Zn_ribbon_recom_dom"/>
</dbReference>
<protein>
    <submittedName>
        <fullName evidence="6">Recombinase family protein</fullName>
    </submittedName>
</protein>
<evidence type="ECO:0000256" key="1">
    <source>
        <dbReference type="ARBA" id="ARBA00023125"/>
    </source>
</evidence>
<evidence type="ECO:0000313" key="6">
    <source>
        <dbReference type="EMBL" id="UZF88615.1"/>
    </source>
</evidence>
<dbReference type="PANTHER" id="PTHR30461">
    <property type="entry name" value="DNA-INVERTASE FROM LAMBDOID PROPHAGE"/>
    <property type="match status" value="1"/>
</dbReference>
<dbReference type="InterPro" id="IPR036162">
    <property type="entry name" value="Resolvase-like_N_sf"/>
</dbReference>
<dbReference type="AlphaFoldDB" id="A0A9E8CMZ5"/>
<evidence type="ECO:0000256" key="2">
    <source>
        <dbReference type="ARBA" id="ARBA00023172"/>
    </source>
</evidence>
<dbReference type="InterPro" id="IPR038109">
    <property type="entry name" value="DNA_bind_recomb_sf"/>
</dbReference>
<accession>A0A9E8CMZ5</accession>
<dbReference type="Gene3D" id="3.40.50.1390">
    <property type="entry name" value="Resolvase, N-terminal catalytic domain"/>
    <property type="match status" value="1"/>
</dbReference>
<gene>
    <name evidence="6" type="ORF">NWE54_07440</name>
</gene>
<reference evidence="6" key="1">
    <citation type="submission" date="2022-08" db="EMBL/GenBank/DDBJ databases">
        <title>Complete Genome Sequences of 2 Bosea sp. soil isolates.</title>
        <authorList>
            <person name="Alvarez Arevalo M."/>
            <person name="Sterndorff E.B."/>
            <person name="Faurdal D."/>
            <person name="Joergensen T.S."/>
            <person name="Weber T."/>
        </authorList>
    </citation>
    <scope>NUCLEOTIDE SEQUENCE</scope>
    <source>
        <strain evidence="6">NBC_00436</strain>
    </source>
</reference>
<dbReference type="PANTHER" id="PTHR30461:SF2">
    <property type="entry name" value="SERINE RECOMBINASE PINE-RELATED"/>
    <property type="match status" value="1"/>
</dbReference>
<dbReference type="InterPro" id="IPR050639">
    <property type="entry name" value="SSR_resolvase"/>
</dbReference>
<keyword evidence="3" id="KW-0175">Coiled coil</keyword>
<name>A0A9E8CMZ5_9HYPH</name>
<dbReference type="Pfam" id="PF07508">
    <property type="entry name" value="Recombinase"/>
    <property type="match status" value="1"/>
</dbReference>
<evidence type="ECO:0000259" key="4">
    <source>
        <dbReference type="PROSITE" id="PS51736"/>
    </source>
</evidence>
<dbReference type="InterPro" id="IPR011109">
    <property type="entry name" value="DNA_bind_recombinase_dom"/>
</dbReference>
<dbReference type="SMART" id="SM00857">
    <property type="entry name" value="Resolvase"/>
    <property type="match status" value="1"/>
</dbReference>
<dbReference type="GO" id="GO:0003677">
    <property type="term" value="F:DNA binding"/>
    <property type="evidence" value="ECO:0007669"/>
    <property type="project" value="UniProtKB-KW"/>
</dbReference>
<feature type="domain" description="Resolvase/invertase-type recombinase catalytic" evidence="4">
    <location>
        <begin position="3"/>
        <end position="162"/>
    </location>
</feature>
<dbReference type="EMBL" id="CP102774">
    <property type="protein sequence ID" value="UZF88615.1"/>
    <property type="molecule type" value="Genomic_DNA"/>
</dbReference>
<dbReference type="InterPro" id="IPR006119">
    <property type="entry name" value="Resolv_N"/>
</dbReference>
<dbReference type="Pfam" id="PF13408">
    <property type="entry name" value="Zn_ribbon_recom"/>
    <property type="match status" value="1"/>
</dbReference>
<proteinExistence type="predicted"/>
<feature type="domain" description="Recombinase" evidence="5">
    <location>
        <begin position="171"/>
        <end position="296"/>
    </location>
</feature>
<dbReference type="Pfam" id="PF00239">
    <property type="entry name" value="Resolvase"/>
    <property type="match status" value="1"/>
</dbReference>
<sequence>MTRAYSYIRMSSGRQLKGDSLTRQLELSESFATLHGLDLDTSLRDLGVSAFDGSNREKGALAAFLKKVRAGEIERGSYLLIESLDRLSRDHVMKALRVFQDILEAGVVIATVADGYIYSEESINRDWTQLIVSLAVMSRAHEESARKADRLRGAWTRKRQQRDKKLTARTPSWLQLADDRVTFIVDEERARIAVRMLEELAGGIGRDKIARRLNADGIVPWGGGREWHGGTVQKVTDSEALIGRFQPRRIGTAIVDGVKRQRRIPVGEPIEDYFPRIVSEDLWMRARRASDSRARSGPGNAGGRRGTVFSNLLSGLPRCASCGSPMNYRDRGPRSVPCLRCSGERNGTCENDAKIRYPDLEAAVIRWARFHQPPAPPKDDPAAEALAAAERRRAVLAAMIERLTDAIERGEPVEGRLSQRRAELLDAEREVAQASRSVSLSKHTSTPEARRGAVTAVLEADGLPPERRFAVRAEANQVLRELITEIRCHPDGRADLHFDDYGKYLKKLGNPPKIERWPVMPAVL</sequence>
<evidence type="ECO:0000259" key="5">
    <source>
        <dbReference type="PROSITE" id="PS51737"/>
    </source>
</evidence>
<evidence type="ECO:0000256" key="3">
    <source>
        <dbReference type="SAM" id="Coils"/>
    </source>
</evidence>
<dbReference type="Gene3D" id="3.90.1750.20">
    <property type="entry name" value="Putative Large Serine Recombinase, Chain B, Domain 2"/>
    <property type="match status" value="1"/>
</dbReference>
<dbReference type="CDD" id="cd00338">
    <property type="entry name" value="Ser_Recombinase"/>
    <property type="match status" value="1"/>
</dbReference>
<keyword evidence="1" id="KW-0238">DNA-binding</keyword>
<dbReference type="PROSITE" id="PS51737">
    <property type="entry name" value="RECOMBINASE_DNA_BIND"/>
    <property type="match status" value="1"/>
</dbReference>
<dbReference type="GO" id="GO:0000150">
    <property type="term" value="F:DNA strand exchange activity"/>
    <property type="evidence" value="ECO:0007669"/>
    <property type="project" value="InterPro"/>
</dbReference>
<feature type="coiled-coil region" evidence="3">
    <location>
        <begin position="386"/>
        <end position="437"/>
    </location>
</feature>
<dbReference type="SUPFAM" id="SSF53041">
    <property type="entry name" value="Resolvase-like"/>
    <property type="match status" value="1"/>
</dbReference>
<dbReference type="PROSITE" id="PS51736">
    <property type="entry name" value="RECOMBINASES_3"/>
    <property type="match status" value="1"/>
</dbReference>